<dbReference type="AlphaFoldDB" id="A0A5C3M3E0"/>
<organism evidence="9 10">
    <name type="scientific">Crucibulum laeve</name>
    <dbReference type="NCBI Taxonomy" id="68775"/>
    <lineage>
        <taxon>Eukaryota</taxon>
        <taxon>Fungi</taxon>
        <taxon>Dikarya</taxon>
        <taxon>Basidiomycota</taxon>
        <taxon>Agaricomycotina</taxon>
        <taxon>Agaricomycetes</taxon>
        <taxon>Agaricomycetidae</taxon>
        <taxon>Agaricales</taxon>
        <taxon>Agaricineae</taxon>
        <taxon>Nidulariaceae</taxon>
        <taxon>Crucibulum</taxon>
    </lineage>
</organism>
<dbReference type="Proteomes" id="UP000308652">
    <property type="component" value="Unassembled WGS sequence"/>
</dbReference>
<keyword evidence="4 7" id="KW-0472">Membrane</keyword>
<dbReference type="STRING" id="68775.A0A5C3M3E0"/>
<dbReference type="PANTHER" id="PTHR33048:SF146">
    <property type="entry name" value="INTEGRAL MEMBRANE PROTEIN"/>
    <property type="match status" value="1"/>
</dbReference>
<evidence type="ECO:0000256" key="4">
    <source>
        <dbReference type="ARBA" id="ARBA00023136"/>
    </source>
</evidence>
<evidence type="ECO:0000259" key="8">
    <source>
        <dbReference type="Pfam" id="PF20684"/>
    </source>
</evidence>
<feature type="transmembrane region" description="Helical" evidence="7">
    <location>
        <begin position="55"/>
        <end position="76"/>
    </location>
</feature>
<protein>
    <recommendedName>
        <fullName evidence="8">Rhodopsin domain-containing protein</fullName>
    </recommendedName>
</protein>
<dbReference type="InterPro" id="IPR049326">
    <property type="entry name" value="Rhodopsin_dom_fungi"/>
</dbReference>
<keyword evidence="2 7" id="KW-0812">Transmembrane</keyword>
<evidence type="ECO:0000256" key="7">
    <source>
        <dbReference type="SAM" id="Phobius"/>
    </source>
</evidence>
<keyword evidence="10" id="KW-1185">Reference proteome</keyword>
<keyword evidence="3 7" id="KW-1133">Transmembrane helix</keyword>
<dbReference type="Pfam" id="PF20684">
    <property type="entry name" value="Fung_rhodopsin"/>
    <property type="match status" value="1"/>
</dbReference>
<evidence type="ECO:0000256" key="3">
    <source>
        <dbReference type="ARBA" id="ARBA00022989"/>
    </source>
</evidence>
<evidence type="ECO:0000256" key="2">
    <source>
        <dbReference type="ARBA" id="ARBA00022692"/>
    </source>
</evidence>
<evidence type="ECO:0000313" key="10">
    <source>
        <dbReference type="Proteomes" id="UP000308652"/>
    </source>
</evidence>
<feature type="region of interest" description="Disordered" evidence="6">
    <location>
        <begin position="237"/>
        <end position="259"/>
    </location>
</feature>
<gene>
    <name evidence="9" type="ORF">BDQ12DRAFT_603103</name>
</gene>
<dbReference type="OrthoDB" id="3229610at2759"/>
<feature type="transmembrane region" description="Helical" evidence="7">
    <location>
        <begin position="173"/>
        <end position="195"/>
    </location>
</feature>
<dbReference type="InterPro" id="IPR052337">
    <property type="entry name" value="SAT4-like"/>
</dbReference>
<evidence type="ECO:0000256" key="1">
    <source>
        <dbReference type="ARBA" id="ARBA00004141"/>
    </source>
</evidence>
<accession>A0A5C3M3E0</accession>
<dbReference type="GO" id="GO:0016020">
    <property type="term" value="C:membrane"/>
    <property type="evidence" value="ECO:0007669"/>
    <property type="project" value="UniProtKB-SubCell"/>
</dbReference>
<comment type="subcellular location">
    <subcellularLocation>
        <location evidence="1">Membrane</location>
        <topology evidence="1">Multi-pass membrane protein</topology>
    </subcellularLocation>
</comment>
<evidence type="ECO:0000313" key="9">
    <source>
        <dbReference type="EMBL" id="TFK39722.1"/>
    </source>
</evidence>
<evidence type="ECO:0000256" key="5">
    <source>
        <dbReference type="ARBA" id="ARBA00038359"/>
    </source>
</evidence>
<feature type="transmembrane region" description="Helical" evidence="7">
    <location>
        <begin position="137"/>
        <end position="161"/>
    </location>
</feature>
<feature type="non-terminal residue" evidence="9">
    <location>
        <position position="1"/>
    </location>
</feature>
<feature type="transmembrane region" description="Helical" evidence="7">
    <location>
        <begin position="97"/>
        <end position="117"/>
    </location>
</feature>
<reference evidence="9 10" key="1">
    <citation type="journal article" date="2019" name="Nat. Ecol. Evol.">
        <title>Megaphylogeny resolves global patterns of mushroom evolution.</title>
        <authorList>
            <person name="Varga T."/>
            <person name="Krizsan K."/>
            <person name="Foldi C."/>
            <person name="Dima B."/>
            <person name="Sanchez-Garcia M."/>
            <person name="Sanchez-Ramirez S."/>
            <person name="Szollosi G.J."/>
            <person name="Szarkandi J.G."/>
            <person name="Papp V."/>
            <person name="Albert L."/>
            <person name="Andreopoulos W."/>
            <person name="Angelini C."/>
            <person name="Antonin V."/>
            <person name="Barry K.W."/>
            <person name="Bougher N.L."/>
            <person name="Buchanan P."/>
            <person name="Buyck B."/>
            <person name="Bense V."/>
            <person name="Catcheside P."/>
            <person name="Chovatia M."/>
            <person name="Cooper J."/>
            <person name="Damon W."/>
            <person name="Desjardin D."/>
            <person name="Finy P."/>
            <person name="Geml J."/>
            <person name="Haridas S."/>
            <person name="Hughes K."/>
            <person name="Justo A."/>
            <person name="Karasinski D."/>
            <person name="Kautmanova I."/>
            <person name="Kiss B."/>
            <person name="Kocsube S."/>
            <person name="Kotiranta H."/>
            <person name="LaButti K.M."/>
            <person name="Lechner B.E."/>
            <person name="Liimatainen K."/>
            <person name="Lipzen A."/>
            <person name="Lukacs Z."/>
            <person name="Mihaltcheva S."/>
            <person name="Morgado L.N."/>
            <person name="Niskanen T."/>
            <person name="Noordeloos M.E."/>
            <person name="Ohm R.A."/>
            <person name="Ortiz-Santana B."/>
            <person name="Ovrebo C."/>
            <person name="Racz N."/>
            <person name="Riley R."/>
            <person name="Savchenko A."/>
            <person name="Shiryaev A."/>
            <person name="Soop K."/>
            <person name="Spirin V."/>
            <person name="Szebenyi C."/>
            <person name="Tomsovsky M."/>
            <person name="Tulloss R.E."/>
            <person name="Uehling J."/>
            <person name="Grigoriev I.V."/>
            <person name="Vagvolgyi C."/>
            <person name="Papp T."/>
            <person name="Martin F.M."/>
            <person name="Miettinen O."/>
            <person name="Hibbett D.S."/>
            <person name="Nagy L.G."/>
        </authorList>
    </citation>
    <scope>NUCLEOTIDE SEQUENCE [LARGE SCALE GENOMIC DNA]</scope>
    <source>
        <strain evidence="9 10">CBS 166.37</strain>
    </source>
</reference>
<dbReference type="EMBL" id="ML213598">
    <property type="protein sequence ID" value="TFK39722.1"/>
    <property type="molecule type" value="Genomic_DNA"/>
</dbReference>
<dbReference type="PANTHER" id="PTHR33048">
    <property type="entry name" value="PTH11-LIKE INTEGRAL MEMBRANE PROTEIN (AFU_ORTHOLOGUE AFUA_5G11245)"/>
    <property type="match status" value="1"/>
</dbReference>
<proteinExistence type="inferred from homology"/>
<evidence type="ECO:0000256" key="6">
    <source>
        <dbReference type="SAM" id="MobiDB-lite"/>
    </source>
</evidence>
<sequence>LTAPHIVAISSTLYRLYDRKRLHRLWWDDYTALVASLLDCVVFATMWSGVAEEHIAVSFLIPLRWIQMLSLTMAIWCPRISLALSISRPVPMTWLTVALPCLFAFFATVSLLQQSIVCGKNTAWYHTPPFVCHVSRSGSFIVFACDIIADLALIIIPLRMFWGVSLPRLKRRLILCGFATSCFTAITSIICVIFVLGKLHLGETQGLIGGAVSLIACNVLIIITSFYRMGRDTGSSTTETTKELSQTLQTPNIEPTNSSYSRTIQTSRVTLTEISESFNTTTASRVPSSRSGTMGT</sequence>
<name>A0A5C3M3E0_9AGAR</name>
<feature type="transmembrane region" description="Helical" evidence="7">
    <location>
        <begin position="207"/>
        <end position="227"/>
    </location>
</feature>
<comment type="similarity">
    <text evidence="5">Belongs to the SAT4 family.</text>
</comment>
<feature type="transmembrane region" description="Helical" evidence="7">
    <location>
        <begin position="30"/>
        <end position="49"/>
    </location>
</feature>
<feature type="domain" description="Rhodopsin" evidence="8">
    <location>
        <begin position="15"/>
        <end position="225"/>
    </location>
</feature>